<dbReference type="GO" id="GO:0001227">
    <property type="term" value="F:DNA-binding transcription repressor activity, RNA polymerase II-specific"/>
    <property type="evidence" value="ECO:0007669"/>
    <property type="project" value="TreeGrafter"/>
</dbReference>
<dbReference type="InterPro" id="IPR012934">
    <property type="entry name" value="Znf_AD"/>
</dbReference>
<dbReference type="InterPro" id="IPR013087">
    <property type="entry name" value="Znf_C2H2_type"/>
</dbReference>
<keyword evidence="5" id="KW-0805">Transcription regulation</keyword>
<evidence type="ECO:0000256" key="1">
    <source>
        <dbReference type="ARBA" id="ARBA00004123"/>
    </source>
</evidence>
<dbReference type="GO" id="GO:0002682">
    <property type="term" value="P:regulation of immune system process"/>
    <property type="evidence" value="ECO:0007669"/>
    <property type="project" value="TreeGrafter"/>
</dbReference>
<dbReference type="SMART" id="SM00868">
    <property type="entry name" value="zf-AD"/>
    <property type="match status" value="1"/>
</dbReference>
<feature type="domain" description="C2H2-type" evidence="10">
    <location>
        <begin position="576"/>
        <end position="601"/>
    </location>
</feature>
<dbReference type="PANTHER" id="PTHR24399:SF23">
    <property type="entry name" value="C2H2-TYPE DOMAIN-CONTAINING PROTEIN"/>
    <property type="match status" value="1"/>
</dbReference>
<comment type="caution">
    <text evidence="12">The sequence shown here is derived from an EMBL/GenBank/DDBJ whole genome shotgun (WGS) entry which is preliminary data.</text>
</comment>
<evidence type="ECO:0000256" key="2">
    <source>
        <dbReference type="ARBA" id="ARBA00022723"/>
    </source>
</evidence>
<evidence type="ECO:0000256" key="7">
    <source>
        <dbReference type="ARBA" id="ARBA00023242"/>
    </source>
</evidence>
<dbReference type="Pfam" id="PF07776">
    <property type="entry name" value="zf-AD"/>
    <property type="match status" value="1"/>
</dbReference>
<keyword evidence="3" id="KW-0677">Repeat</keyword>
<keyword evidence="2 9" id="KW-0479">Metal-binding</keyword>
<evidence type="ECO:0008006" key="14">
    <source>
        <dbReference type="Google" id="ProtNLM"/>
    </source>
</evidence>
<evidence type="ECO:0000256" key="8">
    <source>
        <dbReference type="PROSITE-ProRule" id="PRU00042"/>
    </source>
</evidence>
<dbReference type="Proteomes" id="UP000494165">
    <property type="component" value="Unassembled WGS sequence"/>
</dbReference>
<dbReference type="PROSITE" id="PS51915">
    <property type="entry name" value="ZAD"/>
    <property type="match status" value="1"/>
</dbReference>
<evidence type="ECO:0000256" key="5">
    <source>
        <dbReference type="ARBA" id="ARBA00023015"/>
    </source>
</evidence>
<gene>
    <name evidence="12" type="ORF">CLODIP_2_CD04193</name>
</gene>
<name>A0A8S1DYB2_9INSE</name>
<proteinExistence type="predicted"/>
<dbReference type="GO" id="GO:0001817">
    <property type="term" value="P:regulation of cytokine production"/>
    <property type="evidence" value="ECO:0007669"/>
    <property type="project" value="TreeGrafter"/>
</dbReference>
<feature type="domain" description="C2H2-type" evidence="10">
    <location>
        <begin position="545"/>
        <end position="575"/>
    </location>
</feature>
<accession>A0A8S1DYB2</accession>
<dbReference type="GO" id="GO:0005654">
    <property type="term" value="C:nucleoplasm"/>
    <property type="evidence" value="ECO:0007669"/>
    <property type="project" value="TreeGrafter"/>
</dbReference>
<evidence type="ECO:0000256" key="3">
    <source>
        <dbReference type="ARBA" id="ARBA00022737"/>
    </source>
</evidence>
<keyword evidence="7" id="KW-0539">Nucleus</keyword>
<feature type="domain" description="ZAD" evidence="11">
    <location>
        <begin position="65"/>
        <end position="136"/>
    </location>
</feature>
<dbReference type="GO" id="GO:0000978">
    <property type="term" value="F:RNA polymerase II cis-regulatory region sequence-specific DNA binding"/>
    <property type="evidence" value="ECO:0007669"/>
    <property type="project" value="TreeGrafter"/>
</dbReference>
<evidence type="ECO:0000256" key="6">
    <source>
        <dbReference type="ARBA" id="ARBA00023163"/>
    </source>
</evidence>
<feature type="binding site" evidence="9">
    <location>
        <position position="70"/>
    </location>
    <ligand>
        <name>Zn(2+)</name>
        <dbReference type="ChEBI" id="CHEBI:29105"/>
    </ligand>
</feature>
<dbReference type="SUPFAM" id="SSF57716">
    <property type="entry name" value="Glucocorticoid receptor-like (DNA-binding domain)"/>
    <property type="match status" value="1"/>
</dbReference>
<keyword evidence="8" id="KW-0863">Zinc-finger</keyword>
<dbReference type="Pfam" id="PF00096">
    <property type="entry name" value="zf-C2H2"/>
    <property type="match status" value="2"/>
</dbReference>
<feature type="binding site" evidence="9">
    <location>
        <position position="109"/>
    </location>
    <ligand>
        <name>Zn(2+)</name>
        <dbReference type="ChEBI" id="CHEBI:29105"/>
    </ligand>
</feature>
<dbReference type="Gene3D" id="3.30.160.60">
    <property type="entry name" value="Classic Zinc Finger"/>
    <property type="match status" value="4"/>
</dbReference>
<evidence type="ECO:0000256" key="4">
    <source>
        <dbReference type="ARBA" id="ARBA00022833"/>
    </source>
</evidence>
<feature type="domain" description="C2H2-type" evidence="10">
    <location>
        <begin position="289"/>
        <end position="316"/>
    </location>
</feature>
<dbReference type="EMBL" id="CADEPI010000458">
    <property type="protein sequence ID" value="CAB3386151.1"/>
    <property type="molecule type" value="Genomic_DNA"/>
</dbReference>
<feature type="domain" description="C2H2-type" evidence="10">
    <location>
        <begin position="386"/>
        <end position="413"/>
    </location>
</feature>
<comment type="subcellular location">
    <subcellularLocation>
        <location evidence="1">Nucleus</location>
    </subcellularLocation>
</comment>
<evidence type="ECO:0000259" key="11">
    <source>
        <dbReference type="PROSITE" id="PS51915"/>
    </source>
</evidence>
<feature type="binding site" evidence="9">
    <location>
        <position position="112"/>
    </location>
    <ligand>
        <name>Zn(2+)</name>
        <dbReference type="ChEBI" id="CHEBI:29105"/>
    </ligand>
</feature>
<dbReference type="PANTHER" id="PTHR24399">
    <property type="entry name" value="ZINC FINGER AND BTB DOMAIN-CONTAINING"/>
    <property type="match status" value="1"/>
</dbReference>
<dbReference type="SMART" id="SM00355">
    <property type="entry name" value="ZnF_C2H2"/>
    <property type="match status" value="11"/>
</dbReference>
<evidence type="ECO:0000313" key="12">
    <source>
        <dbReference type="EMBL" id="CAB3386151.1"/>
    </source>
</evidence>
<feature type="binding site" evidence="9">
    <location>
        <position position="67"/>
    </location>
    <ligand>
        <name>Zn(2+)</name>
        <dbReference type="ChEBI" id="CHEBI:29105"/>
    </ligand>
</feature>
<dbReference type="PROSITE" id="PS00028">
    <property type="entry name" value="ZINC_FINGER_C2H2_1"/>
    <property type="match status" value="7"/>
</dbReference>
<evidence type="ECO:0000313" key="13">
    <source>
        <dbReference type="Proteomes" id="UP000494165"/>
    </source>
</evidence>
<organism evidence="12 13">
    <name type="scientific">Cloeon dipterum</name>
    <dbReference type="NCBI Taxonomy" id="197152"/>
    <lineage>
        <taxon>Eukaryota</taxon>
        <taxon>Metazoa</taxon>
        <taxon>Ecdysozoa</taxon>
        <taxon>Arthropoda</taxon>
        <taxon>Hexapoda</taxon>
        <taxon>Insecta</taxon>
        <taxon>Pterygota</taxon>
        <taxon>Palaeoptera</taxon>
        <taxon>Ephemeroptera</taxon>
        <taxon>Pisciforma</taxon>
        <taxon>Baetidae</taxon>
        <taxon>Cloeon</taxon>
    </lineage>
</organism>
<protein>
    <recommendedName>
        <fullName evidence="14">C2H2-type domain-containing protein</fullName>
    </recommendedName>
</protein>
<reference evidence="12 13" key="1">
    <citation type="submission" date="2020-04" db="EMBL/GenBank/DDBJ databases">
        <authorList>
            <person name="Alioto T."/>
            <person name="Alioto T."/>
            <person name="Gomez Garrido J."/>
        </authorList>
    </citation>
    <scope>NUCLEOTIDE SEQUENCE [LARGE SCALE GENOMIC DNA]</scope>
</reference>
<feature type="domain" description="C2H2-type" evidence="10">
    <location>
        <begin position="316"/>
        <end position="339"/>
    </location>
</feature>
<sequence length="601" mass="68472">MLTLQLKRPCAASFPPQIHIFQVEDDHSAPSISIPATETSKIISKHPKNSKEKLIRPKRSATVSEKCRLCGAVSPEMSPIFSAANIAEKIATILPLRVDPEDRLPLNVCRRCCGRLEDAHDFYLTCIDADSSLQKQLVAEDAENALRRQYIPLILTDHSYTEQGGAAVVTDEKLVSVSKLLPESHRVAQAIEAVHAGRGKDVPLLSKTRSVEEAMDLLSTPQTPNLHLFHCSKCNSNLSNSFELLEHDLQKFSCKRCPRKFCTAKLQRKHRVEHQEKIIINPSENMDKHSCHLCEARFNSSMQLALHLDLHRGARYECDACKRNFQHKIHLARHIKLKHHALYHFRCNFCQLQFNSRMEVVQHVQEHDDSDLLRSDAPNFELVTPYKCEVCGECKSSPVVLRKHAEKHGSQDDANDLLSKKCHLCDKQFKTEKNLRTHVTMGHLRGAHIFVRTRVSSPKKHACSQCPRRFRRLRELADHLSFFHSNILQYSCNFCLKKFGTNAGRKVHIYGKRPMSEYPCGACEAKFESKCERDLHQTQQHEQRFPCTICGASFARKSQLHGHIGRKHAHQTAKSIYCDVCGKGFNIATKFKKHCLSHSGQ</sequence>
<keyword evidence="6" id="KW-0804">Transcription</keyword>
<keyword evidence="13" id="KW-1185">Reference proteome</keyword>
<evidence type="ECO:0000256" key="9">
    <source>
        <dbReference type="PROSITE-ProRule" id="PRU01263"/>
    </source>
</evidence>
<evidence type="ECO:0000259" key="10">
    <source>
        <dbReference type="PROSITE" id="PS50157"/>
    </source>
</evidence>
<feature type="domain" description="C2H2-type" evidence="10">
    <location>
        <begin position="461"/>
        <end position="486"/>
    </location>
</feature>
<dbReference type="AlphaFoldDB" id="A0A8S1DYB2"/>
<dbReference type="PROSITE" id="PS50157">
    <property type="entry name" value="ZINC_FINGER_C2H2_2"/>
    <property type="match status" value="7"/>
</dbReference>
<dbReference type="InterPro" id="IPR036236">
    <property type="entry name" value="Znf_C2H2_sf"/>
</dbReference>
<dbReference type="GO" id="GO:0008270">
    <property type="term" value="F:zinc ion binding"/>
    <property type="evidence" value="ECO:0007669"/>
    <property type="project" value="UniProtKB-UniRule"/>
</dbReference>
<dbReference type="SUPFAM" id="SSF57667">
    <property type="entry name" value="beta-beta-alpha zinc fingers"/>
    <property type="match status" value="4"/>
</dbReference>
<dbReference type="Gene3D" id="3.40.1800.20">
    <property type="match status" value="1"/>
</dbReference>
<feature type="domain" description="C2H2-type" evidence="10">
    <location>
        <begin position="420"/>
        <end position="443"/>
    </location>
</feature>
<keyword evidence="4 9" id="KW-0862">Zinc</keyword>
<dbReference type="OrthoDB" id="3535323at2759"/>